<feature type="signal peptide" evidence="1">
    <location>
        <begin position="1"/>
        <end position="20"/>
    </location>
</feature>
<organism evidence="2 3">
    <name type="scientific">Lyophyllum shimeji</name>
    <name type="common">Hon-shimeji</name>
    <name type="synonym">Tricholoma shimeji</name>
    <dbReference type="NCBI Taxonomy" id="47721"/>
    <lineage>
        <taxon>Eukaryota</taxon>
        <taxon>Fungi</taxon>
        <taxon>Dikarya</taxon>
        <taxon>Basidiomycota</taxon>
        <taxon>Agaricomycotina</taxon>
        <taxon>Agaricomycetes</taxon>
        <taxon>Agaricomycetidae</taxon>
        <taxon>Agaricales</taxon>
        <taxon>Tricholomatineae</taxon>
        <taxon>Lyophyllaceae</taxon>
        <taxon>Lyophyllum</taxon>
    </lineage>
</organism>
<feature type="chain" id="PRO_5040492608" description="Secreted protein" evidence="1">
    <location>
        <begin position="21"/>
        <end position="108"/>
    </location>
</feature>
<dbReference type="Proteomes" id="UP001063166">
    <property type="component" value="Unassembled WGS sequence"/>
</dbReference>
<protein>
    <recommendedName>
        <fullName evidence="4">Secreted protein</fullName>
    </recommendedName>
</protein>
<evidence type="ECO:0000313" key="2">
    <source>
        <dbReference type="EMBL" id="GLB40674.1"/>
    </source>
</evidence>
<sequence>MKLTFPLSAILLWIARCAEPGCYEQREGGPTLSRSHRAEVSERYLVSCRSPPPPRGHRRGVEPLYLTVTSSKIQWCGCRLLNQRMLAVHSPSRILSWVLCGAVRARAA</sequence>
<reference evidence="2" key="1">
    <citation type="submission" date="2022-07" db="EMBL/GenBank/DDBJ databases">
        <title>The genome of Lyophyllum shimeji provides insight into the initial evolution of ectomycorrhizal fungal genome.</title>
        <authorList>
            <person name="Kobayashi Y."/>
            <person name="Shibata T."/>
            <person name="Hirakawa H."/>
            <person name="Shigenobu S."/>
            <person name="Nishiyama T."/>
            <person name="Yamada A."/>
            <person name="Hasebe M."/>
            <person name="Kawaguchi M."/>
        </authorList>
    </citation>
    <scope>NUCLEOTIDE SEQUENCE</scope>
    <source>
        <strain evidence="2">AT787</strain>
    </source>
</reference>
<gene>
    <name evidence="2" type="ORF">LshimejAT787_0805450</name>
</gene>
<evidence type="ECO:0000256" key="1">
    <source>
        <dbReference type="SAM" id="SignalP"/>
    </source>
</evidence>
<evidence type="ECO:0000313" key="3">
    <source>
        <dbReference type="Proteomes" id="UP001063166"/>
    </source>
</evidence>
<evidence type="ECO:0008006" key="4">
    <source>
        <dbReference type="Google" id="ProtNLM"/>
    </source>
</evidence>
<accession>A0A9P3UMP5</accession>
<keyword evidence="3" id="KW-1185">Reference proteome</keyword>
<keyword evidence="1" id="KW-0732">Signal</keyword>
<dbReference type="AlphaFoldDB" id="A0A9P3UMP5"/>
<dbReference type="EMBL" id="BRPK01000008">
    <property type="protein sequence ID" value="GLB40674.1"/>
    <property type="molecule type" value="Genomic_DNA"/>
</dbReference>
<proteinExistence type="predicted"/>
<comment type="caution">
    <text evidence="2">The sequence shown here is derived from an EMBL/GenBank/DDBJ whole genome shotgun (WGS) entry which is preliminary data.</text>
</comment>
<name>A0A9P3UMP5_LYOSH</name>